<sequence>MPNTTRHMTSTLDADGRLTLALEEVELPAPTASQVVVQVEAAPINPSDLGLLFGPADVTGAEYSKGKIVAQMPAAAMRAFQGRLGLTLPAGNEGAGLVIDAGSDPAAQVLLGRRVTAFVGGMYARHRVIEARDCMVLPENVTAREGAAAFVNPLTALGFVECLHAEGHRAMVHTAAASNLGQMLHRICAADGIPLVNVVRKPEQAALLRSIGARYVVDSSADSFRQDLQAAISETGATMAFDAIGGGPLLGQIMGAMEVAANSGSQYSRYGSTSPKRGYIYGMLDPSPTILNRNFGFVWDVSGWLLAPVMERLGQAARERMYARVAAELTTTFASHYKAEVTLEAALSREAVLDYNARATGAKYLILPNG</sequence>
<feature type="domain" description="Enoyl reductase (ER)" evidence="3">
    <location>
        <begin position="16"/>
        <end position="353"/>
    </location>
</feature>
<dbReference type="AlphaFoldDB" id="A0A437N750"/>
<evidence type="ECO:0000259" key="3">
    <source>
        <dbReference type="SMART" id="SM00829"/>
    </source>
</evidence>
<proteinExistence type="predicted"/>
<evidence type="ECO:0000256" key="2">
    <source>
        <dbReference type="ARBA" id="ARBA00023002"/>
    </source>
</evidence>
<reference evidence="4 5" key="1">
    <citation type="submission" date="2019-01" db="EMBL/GenBank/DDBJ databases">
        <authorList>
            <person name="Chen W.-M."/>
        </authorList>
    </citation>
    <scope>NUCLEOTIDE SEQUENCE [LARGE SCALE GENOMIC DNA]</scope>
    <source>
        <strain evidence="4 5">FSY-9</strain>
    </source>
</reference>
<name>A0A437N750_9SPHN</name>
<dbReference type="OrthoDB" id="8629910at2"/>
<keyword evidence="5" id="KW-1185">Reference proteome</keyword>
<dbReference type="SMART" id="SM00829">
    <property type="entry name" value="PKS_ER"/>
    <property type="match status" value="1"/>
</dbReference>
<dbReference type="GO" id="GO:0016651">
    <property type="term" value="F:oxidoreductase activity, acting on NAD(P)H"/>
    <property type="evidence" value="ECO:0007669"/>
    <property type="project" value="TreeGrafter"/>
</dbReference>
<keyword evidence="2" id="KW-0560">Oxidoreductase</keyword>
<dbReference type="PANTHER" id="PTHR48106:SF18">
    <property type="entry name" value="QUINONE OXIDOREDUCTASE PIG3"/>
    <property type="match status" value="1"/>
</dbReference>
<dbReference type="EMBL" id="SACO01000004">
    <property type="protein sequence ID" value="RVU05754.1"/>
    <property type="molecule type" value="Genomic_DNA"/>
</dbReference>
<keyword evidence="1" id="KW-0521">NADP</keyword>
<comment type="caution">
    <text evidence="4">The sequence shown here is derived from an EMBL/GenBank/DDBJ whole genome shotgun (WGS) entry which is preliminary data.</text>
</comment>
<dbReference type="PANTHER" id="PTHR48106">
    <property type="entry name" value="QUINONE OXIDOREDUCTASE PIG3-RELATED"/>
    <property type="match status" value="1"/>
</dbReference>
<dbReference type="SUPFAM" id="SSF51735">
    <property type="entry name" value="NAD(P)-binding Rossmann-fold domains"/>
    <property type="match status" value="1"/>
</dbReference>
<dbReference type="Gene3D" id="3.40.50.720">
    <property type="entry name" value="NAD(P)-binding Rossmann-like Domain"/>
    <property type="match status" value="1"/>
</dbReference>
<dbReference type="Proteomes" id="UP000282837">
    <property type="component" value="Unassembled WGS sequence"/>
</dbReference>
<dbReference type="InterPro" id="IPR036291">
    <property type="entry name" value="NAD(P)-bd_dom_sf"/>
</dbReference>
<protein>
    <submittedName>
        <fullName evidence="4">NADH oxidase</fullName>
    </submittedName>
</protein>
<evidence type="ECO:0000313" key="5">
    <source>
        <dbReference type="Proteomes" id="UP000282837"/>
    </source>
</evidence>
<dbReference type="SUPFAM" id="SSF50129">
    <property type="entry name" value="GroES-like"/>
    <property type="match status" value="1"/>
</dbReference>
<dbReference type="InterPro" id="IPR020843">
    <property type="entry name" value="ER"/>
</dbReference>
<dbReference type="Gene3D" id="3.90.180.10">
    <property type="entry name" value="Medium-chain alcohol dehydrogenases, catalytic domain"/>
    <property type="match status" value="1"/>
</dbReference>
<evidence type="ECO:0000313" key="4">
    <source>
        <dbReference type="EMBL" id="RVU05754.1"/>
    </source>
</evidence>
<evidence type="ECO:0000256" key="1">
    <source>
        <dbReference type="ARBA" id="ARBA00022857"/>
    </source>
</evidence>
<accession>A0A437N750</accession>
<organism evidence="4 5">
    <name type="scientific">Novosphingobium umbonatum</name>
    <dbReference type="NCBI Taxonomy" id="1908524"/>
    <lineage>
        <taxon>Bacteria</taxon>
        <taxon>Pseudomonadati</taxon>
        <taxon>Pseudomonadota</taxon>
        <taxon>Alphaproteobacteria</taxon>
        <taxon>Sphingomonadales</taxon>
        <taxon>Sphingomonadaceae</taxon>
        <taxon>Novosphingobium</taxon>
    </lineage>
</organism>
<dbReference type="InterPro" id="IPR011032">
    <property type="entry name" value="GroES-like_sf"/>
</dbReference>
<gene>
    <name evidence="4" type="ORF">EOE18_07145</name>
</gene>
<dbReference type="GO" id="GO:0070402">
    <property type="term" value="F:NADPH binding"/>
    <property type="evidence" value="ECO:0007669"/>
    <property type="project" value="TreeGrafter"/>
</dbReference>
<dbReference type="CDD" id="cd08291">
    <property type="entry name" value="ETR_like_1"/>
    <property type="match status" value="1"/>
</dbReference>